<evidence type="ECO:0000313" key="3">
    <source>
        <dbReference type="Proteomes" id="UP000186758"/>
    </source>
</evidence>
<dbReference type="EMBL" id="MPJZ01000015">
    <property type="protein sequence ID" value="OLU46895.1"/>
    <property type="molecule type" value="Genomic_DNA"/>
</dbReference>
<reference evidence="2 3" key="1">
    <citation type="submission" date="2016-11" db="EMBL/GenBank/DDBJ databases">
        <title>Description of two novel members of the family Erysipelotrichaceae: Ileibacterium lipovorans gen. nov., sp. nov. and Dubosiella newyorkensis, gen. nov., sp. nov.</title>
        <authorList>
            <person name="Cox L.M."/>
            <person name="Sohn J."/>
            <person name="Tyrrell K.L."/>
            <person name="Citron D.M."/>
            <person name="Lawson P.A."/>
            <person name="Patel N.B."/>
            <person name="Iizumi T."/>
            <person name="Perez-Perez G.I."/>
            <person name="Goldstein E.J."/>
            <person name="Blaser M.J."/>
        </authorList>
    </citation>
    <scope>NUCLEOTIDE SEQUENCE [LARGE SCALE GENOMIC DNA]</scope>
    <source>
        <strain evidence="2 3">NYU-BL-K8</strain>
    </source>
</reference>
<accession>A0A1Q9YMY2</accession>
<feature type="region of interest" description="Disordered" evidence="1">
    <location>
        <begin position="88"/>
        <end position="108"/>
    </location>
</feature>
<protein>
    <submittedName>
        <fullName evidence="2">Uncharacterized protein</fullName>
    </submittedName>
</protein>
<dbReference type="RefSeq" id="WP_075884677.1">
    <property type="nucleotide sequence ID" value="NZ_CAONII010000001.1"/>
</dbReference>
<organism evidence="2 3">
    <name type="scientific">Faecalibaculum rodentium</name>
    <dbReference type="NCBI Taxonomy" id="1702221"/>
    <lineage>
        <taxon>Bacteria</taxon>
        <taxon>Bacillati</taxon>
        <taxon>Bacillota</taxon>
        <taxon>Erysipelotrichia</taxon>
        <taxon>Erysipelotrichales</taxon>
        <taxon>Erysipelotrichaceae</taxon>
        <taxon>Faecalibaculum</taxon>
    </lineage>
</organism>
<name>A0A1Q9YMY2_9FIRM</name>
<dbReference type="AlphaFoldDB" id="A0A1Q9YMY2"/>
<dbReference type="Proteomes" id="UP000186758">
    <property type="component" value="Unassembled WGS sequence"/>
</dbReference>
<sequence>MRNDLPTFESAGRLKEVEGNGLDACSGQFPDGKAGKLKVTKGRTPEIRQIFPDGRLAGQETVGCRSDTMGGSPLNDLKKIQRRHRVIAGQESGQKRMGGIGSFQTDTA</sequence>
<evidence type="ECO:0000313" key="2">
    <source>
        <dbReference type="EMBL" id="OLU46895.1"/>
    </source>
</evidence>
<comment type="caution">
    <text evidence="2">The sequence shown here is derived from an EMBL/GenBank/DDBJ whole genome shotgun (WGS) entry which is preliminary data.</text>
</comment>
<evidence type="ECO:0000256" key="1">
    <source>
        <dbReference type="SAM" id="MobiDB-lite"/>
    </source>
</evidence>
<gene>
    <name evidence="2" type="ORF">BO223_01560</name>
</gene>
<proteinExistence type="predicted"/>